<comment type="caution">
    <text evidence="2">The sequence shown here is derived from an EMBL/GenBank/DDBJ whole genome shotgun (WGS) entry which is preliminary data.</text>
</comment>
<feature type="domain" description="Toprim" evidence="1">
    <location>
        <begin position="24"/>
        <end position="106"/>
    </location>
</feature>
<dbReference type="PANTHER" id="PTHR39964">
    <property type="entry name" value="UPF0292 PROTEIN TK1411"/>
    <property type="match status" value="1"/>
</dbReference>
<proteinExistence type="predicted"/>
<dbReference type="PROSITE" id="PS50880">
    <property type="entry name" value="TOPRIM"/>
    <property type="match status" value="1"/>
</dbReference>
<name>A0A133VRU3_9EURY</name>
<evidence type="ECO:0000313" key="3">
    <source>
        <dbReference type="Proteomes" id="UP000070038"/>
    </source>
</evidence>
<sequence length="142" mass="16317">MLSSEALEEIEKILDEIRQISKEGTPIIVEGEKDEKSLRELDIKGPIYHISGNQKSTLNFLESLRGYEKVVVLTDFDQEGDKLARFSSKHLPKLGVDAELDLRKKLKKYVRKGVKDIEGLSKFFKREKLENSKDNSRVNQNP</sequence>
<dbReference type="SUPFAM" id="SSF110455">
    <property type="entry name" value="Toprim domain"/>
    <property type="match status" value="1"/>
</dbReference>
<dbReference type="Proteomes" id="UP000070038">
    <property type="component" value="Unassembled WGS sequence"/>
</dbReference>
<dbReference type="InterPro" id="IPR006171">
    <property type="entry name" value="TOPRIM_dom"/>
</dbReference>
<accession>A0A133VRU3</accession>
<dbReference type="Pfam" id="PF01751">
    <property type="entry name" value="Toprim"/>
    <property type="match status" value="1"/>
</dbReference>
<organism evidence="2 3">
    <name type="scientific">candidate division MSBL1 archaeon SCGC-AAA833K04</name>
    <dbReference type="NCBI Taxonomy" id="1698258"/>
    <lineage>
        <taxon>Archaea</taxon>
        <taxon>Methanobacteriati</taxon>
        <taxon>Methanobacteriota</taxon>
        <taxon>candidate division MSBL1</taxon>
    </lineage>
</organism>
<dbReference type="Gene3D" id="3.40.1360.10">
    <property type="match status" value="1"/>
</dbReference>
<dbReference type="AlphaFoldDB" id="A0A133VRU3"/>
<dbReference type="SMART" id="SM00493">
    <property type="entry name" value="TOPRIM"/>
    <property type="match status" value="1"/>
</dbReference>
<evidence type="ECO:0000313" key="2">
    <source>
        <dbReference type="EMBL" id="KXB09160.1"/>
    </source>
</evidence>
<reference evidence="2 3" key="1">
    <citation type="journal article" date="2016" name="Sci. Rep.">
        <title>Metabolic traits of an uncultured archaeal lineage -MSBL1- from brine pools of the Red Sea.</title>
        <authorList>
            <person name="Mwirichia R."/>
            <person name="Alam I."/>
            <person name="Rashid M."/>
            <person name="Vinu M."/>
            <person name="Ba-Alawi W."/>
            <person name="Anthony Kamau A."/>
            <person name="Kamanda Ngugi D."/>
            <person name="Goker M."/>
            <person name="Klenk H.P."/>
            <person name="Bajic V."/>
            <person name="Stingl U."/>
        </authorList>
    </citation>
    <scope>NUCLEOTIDE SEQUENCE [LARGE SCALE GENOMIC DNA]</scope>
    <source>
        <strain evidence="2">SCGC-AAA833K04</strain>
    </source>
</reference>
<dbReference type="PANTHER" id="PTHR39964:SF2">
    <property type="entry name" value="UPF0292 PROTEIN MJ1624"/>
    <property type="match status" value="1"/>
</dbReference>
<keyword evidence="3" id="KW-1185">Reference proteome</keyword>
<gene>
    <name evidence="2" type="ORF">AKJ46_00835</name>
</gene>
<evidence type="ECO:0000259" key="1">
    <source>
        <dbReference type="PROSITE" id="PS50880"/>
    </source>
</evidence>
<protein>
    <recommendedName>
        <fullName evidence="1">Toprim domain-containing protein</fullName>
    </recommendedName>
</protein>
<dbReference type="EMBL" id="LHYN01000013">
    <property type="protein sequence ID" value="KXB09160.1"/>
    <property type="molecule type" value="Genomic_DNA"/>
</dbReference>
<dbReference type="CDD" id="cd00188">
    <property type="entry name" value="TOPRIM"/>
    <property type="match status" value="1"/>
</dbReference>